<dbReference type="InterPro" id="IPR036388">
    <property type="entry name" value="WH-like_DNA-bd_sf"/>
</dbReference>
<gene>
    <name evidence="7" type="ORF">EDC18_105192</name>
</gene>
<protein>
    <recommendedName>
        <fullName evidence="1">Stage 0 sporulation protein A homolog</fullName>
    </recommendedName>
</protein>
<dbReference type="PROSITE" id="PS50921">
    <property type="entry name" value="ANTAR"/>
    <property type="match status" value="1"/>
</dbReference>
<evidence type="ECO:0000313" key="7">
    <source>
        <dbReference type="EMBL" id="TCT14710.1"/>
    </source>
</evidence>
<keyword evidence="3" id="KW-0597">Phosphoprotein</keyword>
<dbReference type="GO" id="GO:0000160">
    <property type="term" value="P:phosphorelay signal transduction system"/>
    <property type="evidence" value="ECO:0007669"/>
    <property type="project" value="InterPro"/>
</dbReference>
<dbReference type="Gene3D" id="3.40.50.2300">
    <property type="match status" value="1"/>
</dbReference>
<dbReference type="InterPro" id="IPR005561">
    <property type="entry name" value="ANTAR"/>
</dbReference>
<keyword evidence="4" id="KW-0175">Coiled coil</keyword>
<feature type="coiled-coil region" evidence="4">
    <location>
        <begin position="117"/>
        <end position="144"/>
    </location>
</feature>
<evidence type="ECO:0000259" key="6">
    <source>
        <dbReference type="PROSITE" id="PS50921"/>
    </source>
</evidence>
<evidence type="ECO:0000256" key="4">
    <source>
        <dbReference type="SAM" id="Coils"/>
    </source>
</evidence>
<evidence type="ECO:0000259" key="5">
    <source>
        <dbReference type="PROSITE" id="PS50110"/>
    </source>
</evidence>
<accession>A0A4R3MQK5</accession>
<feature type="modified residue" description="4-aspartylphosphate" evidence="3">
    <location>
        <position position="54"/>
    </location>
</feature>
<dbReference type="GO" id="GO:0003723">
    <property type="term" value="F:RNA binding"/>
    <property type="evidence" value="ECO:0007669"/>
    <property type="project" value="InterPro"/>
</dbReference>
<dbReference type="InterPro" id="IPR008327">
    <property type="entry name" value="Sig_transdc_resp-reg_antiterm"/>
</dbReference>
<dbReference type="RefSeq" id="WP_132252391.1">
    <property type="nucleotide sequence ID" value="NZ_SMAL01000005.1"/>
</dbReference>
<dbReference type="AlphaFoldDB" id="A0A4R3MQK5"/>
<evidence type="ECO:0000256" key="3">
    <source>
        <dbReference type="PROSITE-ProRule" id="PRU00169"/>
    </source>
</evidence>
<dbReference type="PROSITE" id="PS50110">
    <property type="entry name" value="RESPONSE_REGULATORY"/>
    <property type="match status" value="1"/>
</dbReference>
<dbReference type="InterPro" id="IPR011006">
    <property type="entry name" value="CheY-like_superfamily"/>
</dbReference>
<organism evidence="7 8">
    <name type="scientific">Natranaerovirga pectinivora</name>
    <dbReference type="NCBI Taxonomy" id="682400"/>
    <lineage>
        <taxon>Bacteria</taxon>
        <taxon>Bacillati</taxon>
        <taxon>Bacillota</taxon>
        <taxon>Clostridia</taxon>
        <taxon>Lachnospirales</taxon>
        <taxon>Natranaerovirgaceae</taxon>
        <taxon>Natranaerovirga</taxon>
    </lineage>
</organism>
<reference evidence="7 8" key="1">
    <citation type="submission" date="2019-03" db="EMBL/GenBank/DDBJ databases">
        <title>Genomic Encyclopedia of Type Strains, Phase IV (KMG-IV): sequencing the most valuable type-strain genomes for metagenomic binning, comparative biology and taxonomic classification.</title>
        <authorList>
            <person name="Goeker M."/>
        </authorList>
    </citation>
    <scope>NUCLEOTIDE SEQUENCE [LARGE SCALE GENOMIC DNA]</scope>
    <source>
        <strain evidence="7 8">DSM 24629</strain>
    </source>
</reference>
<comment type="function">
    <text evidence="2">May play the central regulatory role in sporulation. It may be an element of the effector pathway responsible for the activation of sporulation genes in response to nutritional stress. Spo0A may act in concert with spo0H (a sigma factor) to control the expression of some genes that are critical to the sporulation process.</text>
</comment>
<dbReference type="Pfam" id="PF03861">
    <property type="entry name" value="ANTAR"/>
    <property type="match status" value="1"/>
</dbReference>
<dbReference type="Gene3D" id="1.10.10.10">
    <property type="entry name" value="Winged helix-like DNA-binding domain superfamily/Winged helix DNA-binding domain"/>
    <property type="match status" value="1"/>
</dbReference>
<dbReference type="OrthoDB" id="9779069at2"/>
<dbReference type="PIRSF" id="PIRSF036382">
    <property type="entry name" value="RR_antiterm"/>
    <property type="match status" value="1"/>
</dbReference>
<dbReference type="Pfam" id="PF00072">
    <property type="entry name" value="Response_reg"/>
    <property type="match status" value="1"/>
</dbReference>
<proteinExistence type="predicted"/>
<sequence>MAIRILVGAGKEKNLKQLSNFLSNNGFIVAGEVDDGYDYLRKVHSIYPDICILDGYMKGLSSLELTEVIVYEKIAPVLVMLNEFEVQNYAQLNQESSFVPIIKPINKNMLLNTIQILLKTNRSIKKLEKEVVTLKDSKKEQQLIAKAKKLLIEHMCLTEDEAHRRIQKQSMEKGIQKIKIAEAIILMYD</sequence>
<evidence type="ECO:0000256" key="2">
    <source>
        <dbReference type="ARBA" id="ARBA00024867"/>
    </source>
</evidence>
<dbReference type="Proteomes" id="UP000294902">
    <property type="component" value="Unassembled WGS sequence"/>
</dbReference>
<evidence type="ECO:0000256" key="1">
    <source>
        <dbReference type="ARBA" id="ARBA00018672"/>
    </source>
</evidence>
<evidence type="ECO:0000313" key="8">
    <source>
        <dbReference type="Proteomes" id="UP000294902"/>
    </source>
</evidence>
<dbReference type="InterPro" id="IPR001789">
    <property type="entry name" value="Sig_transdc_resp-reg_receiver"/>
</dbReference>
<comment type="caution">
    <text evidence="7">The sequence shown here is derived from an EMBL/GenBank/DDBJ whole genome shotgun (WGS) entry which is preliminary data.</text>
</comment>
<feature type="domain" description="Response regulatory" evidence="5">
    <location>
        <begin position="4"/>
        <end position="118"/>
    </location>
</feature>
<dbReference type="SUPFAM" id="SSF52172">
    <property type="entry name" value="CheY-like"/>
    <property type="match status" value="1"/>
</dbReference>
<dbReference type="EMBL" id="SMAL01000005">
    <property type="protein sequence ID" value="TCT14710.1"/>
    <property type="molecule type" value="Genomic_DNA"/>
</dbReference>
<keyword evidence="8" id="KW-1185">Reference proteome</keyword>
<dbReference type="SMART" id="SM01012">
    <property type="entry name" value="ANTAR"/>
    <property type="match status" value="1"/>
</dbReference>
<name>A0A4R3MQK5_9FIRM</name>
<feature type="domain" description="ANTAR" evidence="6">
    <location>
        <begin position="124"/>
        <end position="185"/>
    </location>
</feature>